<protein>
    <submittedName>
        <fullName evidence="3">DUF4440 domain-containing protein</fullName>
    </submittedName>
</protein>
<comment type="caution">
    <text evidence="3">The sequence shown here is derived from an EMBL/GenBank/DDBJ whole genome shotgun (WGS) entry which is preliminary data.</text>
</comment>
<feature type="coiled-coil region" evidence="1">
    <location>
        <begin position="3"/>
        <end position="30"/>
    </location>
</feature>
<evidence type="ECO:0000256" key="1">
    <source>
        <dbReference type="SAM" id="Coils"/>
    </source>
</evidence>
<accession>A0A6A8AGB3</accession>
<dbReference type="SUPFAM" id="SSF54427">
    <property type="entry name" value="NTF2-like"/>
    <property type="match status" value="1"/>
</dbReference>
<evidence type="ECO:0000313" key="4">
    <source>
        <dbReference type="Proteomes" id="UP000435138"/>
    </source>
</evidence>
<organism evidence="3 4">
    <name type="scientific">Endobacterium cereale</name>
    <dbReference type="NCBI Taxonomy" id="2663029"/>
    <lineage>
        <taxon>Bacteria</taxon>
        <taxon>Pseudomonadati</taxon>
        <taxon>Pseudomonadota</taxon>
        <taxon>Alphaproteobacteria</taxon>
        <taxon>Hyphomicrobiales</taxon>
        <taxon>Rhizobiaceae</taxon>
        <taxon>Endobacterium</taxon>
    </lineage>
</organism>
<gene>
    <name evidence="3" type="ORF">GAO09_29400</name>
</gene>
<feature type="domain" description="DUF4440" evidence="2">
    <location>
        <begin position="10"/>
        <end position="114"/>
    </location>
</feature>
<dbReference type="InterPro" id="IPR027843">
    <property type="entry name" value="DUF4440"/>
</dbReference>
<dbReference type="Gene3D" id="3.10.450.50">
    <property type="match status" value="1"/>
</dbReference>
<evidence type="ECO:0000313" key="3">
    <source>
        <dbReference type="EMBL" id="MQY50152.1"/>
    </source>
</evidence>
<dbReference type="EMBL" id="WIXI01000051">
    <property type="protein sequence ID" value="MQY50152.1"/>
    <property type="molecule type" value="Genomic_DNA"/>
</dbReference>
<reference evidence="3 4" key="1">
    <citation type="submission" date="2019-11" db="EMBL/GenBank/DDBJ databases">
        <title>Genome analysis of Rhizobacterium cereale a novel genus and species isolated from maize roots in North Spain.</title>
        <authorList>
            <person name="Menendez E."/>
            <person name="Flores-Felix J.D."/>
            <person name="Ramirez-Bahena M.-H."/>
            <person name="Igual J.M."/>
            <person name="Garcia-Fraile P."/>
            <person name="Peix A."/>
            <person name="Velazquez E."/>
        </authorList>
    </citation>
    <scope>NUCLEOTIDE SEQUENCE [LARGE SCALE GENOMIC DNA]</scope>
    <source>
        <strain evidence="3 4">RZME27</strain>
    </source>
</reference>
<keyword evidence="4" id="KW-1185">Reference proteome</keyword>
<dbReference type="Proteomes" id="UP000435138">
    <property type="component" value="Unassembled WGS sequence"/>
</dbReference>
<evidence type="ECO:0000259" key="2">
    <source>
        <dbReference type="Pfam" id="PF14534"/>
    </source>
</evidence>
<dbReference type="InterPro" id="IPR032710">
    <property type="entry name" value="NTF2-like_dom_sf"/>
</dbReference>
<name>A0A6A8AGB3_9HYPH</name>
<dbReference type="RefSeq" id="WP_153360494.1">
    <property type="nucleotide sequence ID" value="NZ_JAYKOO010000004.1"/>
</dbReference>
<dbReference type="AlphaFoldDB" id="A0A6A8AGB3"/>
<dbReference type="Pfam" id="PF14534">
    <property type="entry name" value="DUF4440"/>
    <property type="match status" value="1"/>
</dbReference>
<proteinExistence type="predicted"/>
<sequence length="130" mass="14596">MAAADLREHLLALETELQTMTARNSEARLRKLIAPDFHEFGRSGKSYTFAEILSGLTSETVEMKTAIEAFEVSLLCDTIALATYRGIRFQDDGNAQLTNRSSIWRLAESGDWRMIFHQGTPTTSAAHFLR</sequence>
<keyword evidence="1" id="KW-0175">Coiled coil</keyword>